<keyword evidence="11" id="KW-1185">Reference proteome</keyword>
<evidence type="ECO:0000259" key="9">
    <source>
        <dbReference type="Pfam" id="PF00749"/>
    </source>
</evidence>
<accession>A0A1N6LEK3</accession>
<dbReference type="GO" id="GO:0008270">
    <property type="term" value="F:zinc ion binding"/>
    <property type="evidence" value="ECO:0007669"/>
    <property type="project" value="UniProtKB-UniRule"/>
</dbReference>
<dbReference type="NCBIfam" id="NF004313">
    <property type="entry name" value="PRK05710.1-2"/>
    <property type="match status" value="1"/>
</dbReference>
<feature type="binding site" evidence="7">
    <location>
        <position position="100"/>
    </location>
    <ligand>
        <name>Zn(2+)</name>
        <dbReference type="ChEBI" id="CHEBI:29105"/>
    </ligand>
</feature>
<dbReference type="GO" id="GO:0006424">
    <property type="term" value="P:glutamyl-tRNA aminoacylation"/>
    <property type="evidence" value="ECO:0007669"/>
    <property type="project" value="InterPro"/>
</dbReference>
<dbReference type="SUPFAM" id="SSF52374">
    <property type="entry name" value="Nucleotidylyl transferase"/>
    <property type="match status" value="1"/>
</dbReference>
<evidence type="ECO:0000256" key="4">
    <source>
        <dbReference type="ARBA" id="ARBA00022833"/>
    </source>
</evidence>
<gene>
    <name evidence="7" type="primary">gluQ</name>
    <name evidence="10" type="ORF">SAMN05444165_6965</name>
</gene>
<dbReference type="RefSeq" id="WP_074301961.1">
    <property type="nucleotide sequence ID" value="NZ_FSRU01000003.1"/>
</dbReference>
<dbReference type="InterPro" id="IPR020058">
    <property type="entry name" value="Glu/Gln-tRNA-synth_Ib_cat-dom"/>
</dbReference>
<dbReference type="EC" id="6.1.1.-" evidence="7"/>
<evidence type="ECO:0000313" key="11">
    <source>
        <dbReference type="Proteomes" id="UP000185151"/>
    </source>
</evidence>
<name>A0A1N6LEK3_9BURK</name>
<evidence type="ECO:0000256" key="8">
    <source>
        <dbReference type="RuleBase" id="RU363037"/>
    </source>
</evidence>
<evidence type="ECO:0000256" key="2">
    <source>
        <dbReference type="ARBA" id="ARBA00022723"/>
    </source>
</evidence>
<dbReference type="PANTHER" id="PTHR43311">
    <property type="entry name" value="GLUTAMATE--TRNA LIGASE"/>
    <property type="match status" value="1"/>
</dbReference>
<evidence type="ECO:0000256" key="6">
    <source>
        <dbReference type="ARBA" id="ARBA00023146"/>
    </source>
</evidence>
<dbReference type="InterPro" id="IPR014729">
    <property type="entry name" value="Rossmann-like_a/b/a_fold"/>
</dbReference>
<feature type="binding site" evidence="7">
    <location>
        <position position="252"/>
    </location>
    <ligand>
        <name>L-glutamate</name>
        <dbReference type="ChEBI" id="CHEBI:29985"/>
    </ligand>
</feature>
<feature type="binding site" evidence="7">
    <location>
        <position position="293"/>
    </location>
    <ligand>
        <name>ATP</name>
        <dbReference type="ChEBI" id="CHEBI:30616"/>
    </ligand>
</feature>
<comment type="similarity">
    <text evidence="7">Belongs to the class-I aminoacyl-tRNA synthetase family. GluQ subfamily.</text>
</comment>
<dbReference type="GO" id="GO:0005524">
    <property type="term" value="F:ATP binding"/>
    <property type="evidence" value="ECO:0007669"/>
    <property type="project" value="UniProtKB-KW"/>
</dbReference>
<dbReference type="AlphaFoldDB" id="A0A1N6LEK3"/>
<feature type="binding site" evidence="7">
    <location>
        <position position="42"/>
    </location>
    <ligand>
        <name>L-glutamate</name>
        <dbReference type="ChEBI" id="CHEBI:29985"/>
    </ligand>
</feature>
<dbReference type="GO" id="GO:0006400">
    <property type="term" value="P:tRNA modification"/>
    <property type="evidence" value="ECO:0007669"/>
    <property type="project" value="InterPro"/>
</dbReference>
<feature type="domain" description="Glutamyl/glutaminyl-tRNA synthetase class Ib catalytic" evidence="9">
    <location>
        <begin position="4"/>
        <end position="108"/>
    </location>
</feature>
<keyword evidence="4 7" id="KW-0862">Zinc</keyword>
<comment type="function">
    <text evidence="7">Catalyzes the tRNA-independent activation of glutamate in presence of ATP and the subsequent transfer of glutamate onto a tRNA(Asp). Glutamate is transferred on the 2-amino-5-(4,5-dihydroxy-2-cyclopenten-1-yl) moiety of the queuosine in the wobble position of the QUC anticodon.</text>
</comment>
<feature type="binding site" evidence="7">
    <location>
        <position position="125"/>
    </location>
    <ligand>
        <name>Zn(2+)</name>
        <dbReference type="ChEBI" id="CHEBI:29105"/>
    </ligand>
</feature>
<dbReference type="InterPro" id="IPR000924">
    <property type="entry name" value="Glu/Gln-tRNA-synth"/>
</dbReference>
<reference evidence="10 11" key="1">
    <citation type="submission" date="2016-11" db="EMBL/GenBank/DDBJ databases">
        <authorList>
            <person name="Jaros S."/>
            <person name="Januszkiewicz K."/>
            <person name="Wedrychowicz H."/>
        </authorList>
    </citation>
    <scope>NUCLEOTIDE SEQUENCE [LARGE SCALE GENOMIC DNA]</scope>
    <source>
        <strain evidence="10 11">GAS95</strain>
    </source>
</reference>
<keyword evidence="8" id="KW-0648">Protein biosynthesis</keyword>
<keyword evidence="2 7" id="KW-0479">Metal-binding</keyword>
<dbReference type="PANTHER" id="PTHR43311:SF1">
    <property type="entry name" value="GLUTAMYL-Q TRNA(ASP) SYNTHETASE"/>
    <property type="match status" value="1"/>
</dbReference>
<organism evidence="10 11">
    <name type="scientific">Paraburkholderia phenazinium</name>
    <dbReference type="NCBI Taxonomy" id="60549"/>
    <lineage>
        <taxon>Bacteria</taxon>
        <taxon>Pseudomonadati</taxon>
        <taxon>Pseudomonadota</taxon>
        <taxon>Betaproteobacteria</taxon>
        <taxon>Burkholderiales</taxon>
        <taxon>Burkholderiaceae</taxon>
        <taxon>Paraburkholderia</taxon>
    </lineage>
</organism>
<dbReference type="InterPro" id="IPR049940">
    <property type="entry name" value="GluQ/Sye"/>
</dbReference>
<evidence type="ECO:0000256" key="3">
    <source>
        <dbReference type="ARBA" id="ARBA00022741"/>
    </source>
</evidence>
<dbReference type="InterPro" id="IPR022380">
    <property type="entry name" value="Glu-Q_tRNA(Asp)_Synthase"/>
</dbReference>
<evidence type="ECO:0000313" key="10">
    <source>
        <dbReference type="EMBL" id="SIO67224.1"/>
    </source>
</evidence>
<evidence type="ECO:0000256" key="7">
    <source>
        <dbReference type="HAMAP-Rule" id="MF_01428"/>
    </source>
</evidence>
<feature type="binding site" evidence="7">
    <location>
        <position position="234"/>
    </location>
    <ligand>
        <name>L-glutamate</name>
        <dbReference type="ChEBI" id="CHEBI:29985"/>
    </ligand>
</feature>
<evidence type="ECO:0000256" key="1">
    <source>
        <dbReference type="ARBA" id="ARBA00022598"/>
    </source>
</evidence>
<dbReference type="HAMAP" id="MF_01428">
    <property type="entry name" value="Glu_Q_tRNA_synth"/>
    <property type="match status" value="1"/>
</dbReference>
<dbReference type="Gene3D" id="3.40.50.620">
    <property type="entry name" value="HUPs"/>
    <property type="match status" value="2"/>
</dbReference>
<feature type="domain" description="Glutamyl/glutaminyl-tRNA synthetase class Ib catalytic" evidence="9">
    <location>
        <begin position="216"/>
        <end position="301"/>
    </location>
</feature>
<dbReference type="GO" id="GO:0005829">
    <property type="term" value="C:cytosol"/>
    <property type="evidence" value="ECO:0007669"/>
    <property type="project" value="TreeGrafter"/>
</dbReference>
<dbReference type="EMBL" id="FSRU01000003">
    <property type="protein sequence ID" value="SIO67224.1"/>
    <property type="molecule type" value="Genomic_DNA"/>
</dbReference>
<dbReference type="Proteomes" id="UP000185151">
    <property type="component" value="Unassembled WGS sequence"/>
</dbReference>
<sequence>MSYRGRFAPSPTGPLHFGSLVSALASWLDARAHDGVWLVRIEDIDGPRTVPGAAEDILATLDLFGLRADEPPIWQSERTARYQQALDQLRTAGLVYPCGCTRREISDSLLNAHSRNTTLAYPGTCRNGLRGKSARAWRLRVPDGDDGKNDDGKTAALNISGNNGDEATAKVAPVANRGTAGIAAEIAAEGAPGTPERGFATITFDDRWQGLQTQNLATEVGDFVLRRADDQWAYQLAVVVDDADEGITHIVRGADLLDSTARQIYLQRCLGIPTPAYLHVPVVTNRDGEKLSKQTGATALDTSRPLDALHAAARHLNLDMNSGDQTHTSLESFYAAATKAWARRFK</sequence>
<protein>
    <recommendedName>
        <fullName evidence="7">Glutamyl-Q tRNA(Asp) synthetase</fullName>
        <shortName evidence="7">Glu-Q-RSs</shortName>
        <ecNumber evidence="7">6.1.1.-</ecNumber>
    </recommendedName>
</protein>
<comment type="cofactor">
    <cofactor evidence="7">
        <name>Zn(2+)</name>
        <dbReference type="ChEBI" id="CHEBI:29105"/>
    </cofactor>
    <text evidence="7">Binds 1 zinc ion per subunit.</text>
</comment>
<keyword evidence="5 7" id="KW-0067">ATP-binding</keyword>
<dbReference type="OrthoDB" id="9807503at2"/>
<keyword evidence="3 7" id="KW-0547">Nucleotide-binding</keyword>
<feature type="binding site" evidence="7">
    <location>
        <begin position="6"/>
        <end position="10"/>
    </location>
    <ligand>
        <name>L-glutamate</name>
        <dbReference type="ChEBI" id="CHEBI:29985"/>
    </ligand>
</feature>
<feature type="short sequence motif" description="'KMSKS' region" evidence="7">
    <location>
        <begin position="290"/>
        <end position="294"/>
    </location>
</feature>
<feature type="binding site" evidence="7">
    <location>
        <position position="121"/>
    </location>
    <ligand>
        <name>Zn(2+)</name>
        <dbReference type="ChEBI" id="CHEBI:29105"/>
    </ligand>
</feature>
<evidence type="ECO:0000256" key="5">
    <source>
        <dbReference type="ARBA" id="ARBA00022840"/>
    </source>
</evidence>
<feature type="binding site" evidence="7">
    <location>
        <position position="98"/>
    </location>
    <ligand>
        <name>Zn(2+)</name>
        <dbReference type="ChEBI" id="CHEBI:29105"/>
    </ligand>
</feature>
<dbReference type="GO" id="GO:0004818">
    <property type="term" value="F:glutamate-tRNA ligase activity"/>
    <property type="evidence" value="ECO:0007669"/>
    <property type="project" value="TreeGrafter"/>
</dbReference>
<dbReference type="PRINTS" id="PR00987">
    <property type="entry name" value="TRNASYNTHGLU"/>
</dbReference>
<proteinExistence type="inferred from homology"/>
<keyword evidence="1 7" id="KW-0436">Ligase</keyword>
<dbReference type="Pfam" id="PF00749">
    <property type="entry name" value="tRNA-synt_1c"/>
    <property type="match status" value="2"/>
</dbReference>
<dbReference type="NCBIfam" id="TIGR03838">
    <property type="entry name" value="queuosine_YadB"/>
    <property type="match status" value="1"/>
</dbReference>
<feature type="short sequence motif" description="'HIGH' region" evidence="7">
    <location>
        <begin position="9"/>
        <end position="19"/>
    </location>
</feature>
<keyword evidence="6 7" id="KW-0030">Aminoacyl-tRNA synthetase</keyword>